<dbReference type="PANTHER" id="PTHR30612">
    <property type="entry name" value="SECA INNER MEMBRANE COMPONENT OF SEC PROTEIN SECRETION SYSTEM"/>
    <property type="match status" value="1"/>
</dbReference>
<evidence type="ECO:0000256" key="15">
    <source>
        <dbReference type="HAMAP-Rule" id="MF_01382"/>
    </source>
</evidence>
<keyword evidence="8 15" id="KW-0547">Nucleotide-binding</keyword>
<dbReference type="PROSITE" id="PS51192">
    <property type="entry name" value="HELICASE_ATP_BIND_1"/>
    <property type="match status" value="1"/>
</dbReference>
<reference evidence="21 22" key="1">
    <citation type="submission" date="2017-09" db="EMBL/GenBank/DDBJ databases">
        <title>Depth-based differentiation of microbial function through sediment-hosted aquifers and enrichment of novel symbionts in the deep terrestrial subsurface.</title>
        <authorList>
            <person name="Probst A.J."/>
            <person name="Ladd B."/>
            <person name="Jarett J.K."/>
            <person name="Geller-Mcgrath D.E."/>
            <person name="Sieber C.M."/>
            <person name="Emerson J.B."/>
            <person name="Anantharaman K."/>
            <person name="Thomas B.C."/>
            <person name="Malmstrom R."/>
            <person name="Stieglmeier M."/>
            <person name="Klingl A."/>
            <person name="Woyke T."/>
            <person name="Ryan C.M."/>
            <person name="Banfield J.F."/>
        </authorList>
    </citation>
    <scope>NUCLEOTIDE SEQUENCE [LARGE SCALE GENOMIC DNA]</scope>
    <source>
        <strain evidence="21">CG23_combo_of_CG06-09_8_20_14_all_40_14</strain>
    </source>
</reference>
<dbReference type="InterPro" id="IPR044722">
    <property type="entry name" value="SecA_SF2_C"/>
</dbReference>
<keyword evidence="13 15" id="KW-0811">Translocation</keyword>
<feature type="binding site" evidence="15">
    <location>
        <position position="517"/>
    </location>
    <ligand>
        <name>ATP</name>
        <dbReference type="ChEBI" id="CHEBI:30616"/>
    </ligand>
</feature>
<keyword evidence="6 15" id="KW-0963">Cytoplasm</keyword>
<dbReference type="InterPro" id="IPR027417">
    <property type="entry name" value="P-loop_NTPase"/>
</dbReference>
<feature type="domain" description="Helicase ATP-binding" evidence="18">
    <location>
        <begin position="91"/>
        <end position="271"/>
    </location>
</feature>
<feature type="binding site" evidence="15">
    <location>
        <position position="89"/>
    </location>
    <ligand>
        <name>ATP</name>
        <dbReference type="ChEBI" id="CHEBI:30616"/>
    </ligand>
</feature>
<evidence type="ECO:0000256" key="16">
    <source>
        <dbReference type="RuleBase" id="RU003874"/>
    </source>
</evidence>
<dbReference type="NCBIfam" id="NF009538">
    <property type="entry name" value="PRK12904.1"/>
    <property type="match status" value="1"/>
</dbReference>
<keyword evidence="9" id="KW-0862">Zinc</keyword>
<feature type="domain" description="Helicase C-terminal" evidence="19">
    <location>
        <begin position="427"/>
        <end position="609"/>
    </location>
</feature>
<evidence type="ECO:0000256" key="12">
    <source>
        <dbReference type="ARBA" id="ARBA00022967"/>
    </source>
</evidence>
<comment type="subcellular location">
    <subcellularLocation>
        <location evidence="15">Cell membrane</location>
        <topology evidence="15">Peripheral membrane protein</topology>
        <orientation evidence="15">Cytoplasmic side</orientation>
    </subcellularLocation>
    <subcellularLocation>
        <location evidence="15">Cytoplasm</location>
    </subcellularLocation>
    <subcellularLocation>
        <location evidence="2">Membrane</location>
        <topology evidence="2">Peripheral membrane protein</topology>
    </subcellularLocation>
    <text evidence="15">Distribution is 50-50.</text>
</comment>
<dbReference type="SMART" id="SM00490">
    <property type="entry name" value="HELICc"/>
    <property type="match status" value="1"/>
</dbReference>
<feature type="binding site" evidence="15">
    <location>
        <begin position="107"/>
        <end position="111"/>
    </location>
    <ligand>
        <name>ATP</name>
        <dbReference type="ChEBI" id="CHEBI:30616"/>
    </ligand>
</feature>
<dbReference type="HAMAP" id="MF_01382">
    <property type="entry name" value="SecA"/>
    <property type="match status" value="1"/>
</dbReference>
<keyword evidence="11 15" id="KW-0653">Protein transport</keyword>
<dbReference type="Proteomes" id="UP000231388">
    <property type="component" value="Unassembled WGS sequence"/>
</dbReference>
<name>A0A2G9XD14_UNCKA</name>
<dbReference type="Pfam" id="PF07516">
    <property type="entry name" value="SecA_SW"/>
    <property type="match status" value="2"/>
</dbReference>
<dbReference type="GO" id="GO:0031522">
    <property type="term" value="C:cell envelope Sec protein transport complex"/>
    <property type="evidence" value="ECO:0007669"/>
    <property type="project" value="TreeGrafter"/>
</dbReference>
<evidence type="ECO:0000256" key="6">
    <source>
        <dbReference type="ARBA" id="ARBA00022490"/>
    </source>
</evidence>
<dbReference type="GO" id="GO:0017038">
    <property type="term" value="P:protein import"/>
    <property type="evidence" value="ECO:0007669"/>
    <property type="project" value="InterPro"/>
</dbReference>
<dbReference type="InterPro" id="IPR011130">
    <property type="entry name" value="SecA_preprotein_X-link_dom"/>
</dbReference>
<dbReference type="InterPro" id="IPR004027">
    <property type="entry name" value="SEC_C_motif"/>
</dbReference>
<dbReference type="GO" id="GO:0043952">
    <property type="term" value="P:protein transport by the Sec complex"/>
    <property type="evidence" value="ECO:0007669"/>
    <property type="project" value="UniProtKB-ARBA"/>
</dbReference>
<dbReference type="CDD" id="cd17928">
    <property type="entry name" value="DEXDc_SecA"/>
    <property type="match status" value="1"/>
</dbReference>
<feature type="region of interest" description="Disordered" evidence="17">
    <location>
        <begin position="765"/>
        <end position="788"/>
    </location>
</feature>
<dbReference type="CDD" id="cd18803">
    <property type="entry name" value="SF2_C_secA"/>
    <property type="match status" value="1"/>
</dbReference>
<feature type="compositionally biased region" description="Basic and acidic residues" evidence="17">
    <location>
        <begin position="766"/>
        <end position="778"/>
    </location>
</feature>
<evidence type="ECO:0000256" key="10">
    <source>
        <dbReference type="ARBA" id="ARBA00022840"/>
    </source>
</evidence>
<comment type="function">
    <text evidence="15">Part of the Sec protein translocase complex. Interacts with the SecYEG preprotein conducting channel. Has a central role in coupling the hydrolysis of ATP to the transfer of proteins into and across the cell membrane, serving as an ATP-driven molecular motor driving the stepwise translocation of polypeptide chains across the membrane.</text>
</comment>
<dbReference type="SMART" id="SM00957">
    <property type="entry name" value="SecA_DEAD"/>
    <property type="match status" value="1"/>
</dbReference>
<dbReference type="EC" id="7.4.2.8" evidence="15"/>
<dbReference type="InterPro" id="IPR000185">
    <property type="entry name" value="SecA"/>
</dbReference>
<dbReference type="InterPro" id="IPR011115">
    <property type="entry name" value="SecA_DEAD"/>
</dbReference>
<keyword evidence="14 15" id="KW-0472">Membrane</keyword>
<dbReference type="GO" id="GO:0065002">
    <property type="term" value="P:intracellular protein transmembrane transport"/>
    <property type="evidence" value="ECO:0007669"/>
    <property type="project" value="UniProtKB-UniRule"/>
</dbReference>
<keyword evidence="4 15" id="KW-0813">Transport</keyword>
<organism evidence="21 22">
    <name type="scientific">candidate division WWE3 bacterium CG23_combo_of_CG06-09_8_20_14_all_40_14</name>
    <dbReference type="NCBI Taxonomy" id="1975095"/>
    <lineage>
        <taxon>Bacteria</taxon>
        <taxon>Katanobacteria</taxon>
    </lineage>
</organism>
<evidence type="ECO:0000259" key="20">
    <source>
        <dbReference type="PROSITE" id="PS51196"/>
    </source>
</evidence>
<dbReference type="SUPFAM" id="SSF81886">
    <property type="entry name" value="Helical scaffold and wing domains of SecA"/>
    <property type="match status" value="1"/>
</dbReference>
<dbReference type="NCBIfam" id="TIGR00963">
    <property type="entry name" value="secA"/>
    <property type="match status" value="1"/>
</dbReference>
<dbReference type="InterPro" id="IPR011116">
    <property type="entry name" value="SecA_Wing/Scaffold"/>
</dbReference>
<protein>
    <recommendedName>
        <fullName evidence="15 16">Protein translocase subunit SecA</fullName>
        <ecNumber evidence="15">7.4.2.8</ecNumber>
    </recommendedName>
</protein>
<dbReference type="Pfam" id="PF01043">
    <property type="entry name" value="SecA_PP_bind"/>
    <property type="match status" value="1"/>
</dbReference>
<evidence type="ECO:0000256" key="7">
    <source>
        <dbReference type="ARBA" id="ARBA00022723"/>
    </source>
</evidence>
<dbReference type="AlphaFoldDB" id="A0A2G9XD14"/>
<dbReference type="InterPro" id="IPR001650">
    <property type="entry name" value="Helicase_C-like"/>
</dbReference>
<comment type="subunit">
    <text evidence="15">Monomer and homodimer. Part of the essential Sec protein translocation apparatus which comprises SecA, SecYEG and auxiliary proteins SecDF. Other proteins may also be involved.</text>
</comment>
<dbReference type="Pfam" id="PF02810">
    <property type="entry name" value="SEC-C"/>
    <property type="match status" value="1"/>
</dbReference>
<evidence type="ECO:0000256" key="17">
    <source>
        <dbReference type="SAM" id="MobiDB-lite"/>
    </source>
</evidence>
<comment type="similarity">
    <text evidence="3 15 16">Belongs to the SecA family.</text>
</comment>
<dbReference type="InterPro" id="IPR014001">
    <property type="entry name" value="Helicase_ATP-bd"/>
</dbReference>
<dbReference type="GO" id="GO:0005524">
    <property type="term" value="F:ATP binding"/>
    <property type="evidence" value="ECO:0007669"/>
    <property type="project" value="UniProtKB-UniRule"/>
</dbReference>
<gene>
    <name evidence="15" type="primary">secA</name>
    <name evidence="21" type="ORF">COX53_00080</name>
</gene>
<dbReference type="GO" id="GO:0005829">
    <property type="term" value="C:cytosol"/>
    <property type="evidence" value="ECO:0007669"/>
    <property type="project" value="TreeGrafter"/>
</dbReference>
<dbReference type="GO" id="GO:0008564">
    <property type="term" value="F:protein-exporting ATPase activity"/>
    <property type="evidence" value="ECO:0007669"/>
    <property type="project" value="UniProtKB-EC"/>
</dbReference>
<dbReference type="FunFam" id="3.90.1440.10:FF:000002">
    <property type="entry name" value="Protein translocase subunit SecA"/>
    <property type="match status" value="1"/>
</dbReference>
<evidence type="ECO:0000256" key="3">
    <source>
        <dbReference type="ARBA" id="ARBA00007650"/>
    </source>
</evidence>
<evidence type="ECO:0000256" key="13">
    <source>
        <dbReference type="ARBA" id="ARBA00023010"/>
    </source>
</evidence>
<dbReference type="Pfam" id="PF21090">
    <property type="entry name" value="P-loop_SecA"/>
    <property type="match status" value="1"/>
</dbReference>
<dbReference type="InterPro" id="IPR014018">
    <property type="entry name" value="SecA_motor_DEAD"/>
</dbReference>
<keyword evidence="10 15" id="KW-0067">ATP-binding</keyword>
<comment type="catalytic activity">
    <reaction evidence="15">
        <text>ATP + H2O + cellular proteinSide 1 = ADP + phosphate + cellular proteinSide 2.</text>
        <dbReference type="EC" id="7.4.2.8"/>
    </reaction>
</comment>
<evidence type="ECO:0000313" key="21">
    <source>
        <dbReference type="EMBL" id="PIP04888.1"/>
    </source>
</evidence>
<evidence type="ECO:0000256" key="1">
    <source>
        <dbReference type="ARBA" id="ARBA00001947"/>
    </source>
</evidence>
<dbReference type="InterPro" id="IPR036266">
    <property type="entry name" value="SecA_Wing/Scaffold_sf"/>
</dbReference>
<keyword evidence="7" id="KW-0479">Metal-binding</keyword>
<evidence type="ECO:0000256" key="11">
    <source>
        <dbReference type="ARBA" id="ARBA00022927"/>
    </source>
</evidence>
<dbReference type="InterPro" id="IPR020937">
    <property type="entry name" value="SecA_CS"/>
</dbReference>
<dbReference type="GO" id="GO:0046872">
    <property type="term" value="F:metal ion binding"/>
    <property type="evidence" value="ECO:0007669"/>
    <property type="project" value="UniProtKB-KW"/>
</dbReference>
<dbReference type="SUPFAM" id="SSF81767">
    <property type="entry name" value="Pre-protein crosslinking domain of SecA"/>
    <property type="match status" value="1"/>
</dbReference>
<dbReference type="Gene3D" id="1.10.3060.10">
    <property type="entry name" value="Helical scaffold and wing domains of SecA"/>
    <property type="match status" value="1"/>
</dbReference>
<evidence type="ECO:0000256" key="14">
    <source>
        <dbReference type="ARBA" id="ARBA00023136"/>
    </source>
</evidence>
<dbReference type="PROSITE" id="PS51196">
    <property type="entry name" value="SECA_MOTOR_DEAD"/>
    <property type="match status" value="1"/>
</dbReference>
<evidence type="ECO:0000256" key="8">
    <source>
        <dbReference type="ARBA" id="ARBA00022741"/>
    </source>
</evidence>
<evidence type="ECO:0000256" key="2">
    <source>
        <dbReference type="ARBA" id="ARBA00004170"/>
    </source>
</evidence>
<evidence type="ECO:0000256" key="9">
    <source>
        <dbReference type="ARBA" id="ARBA00022833"/>
    </source>
</evidence>
<evidence type="ECO:0000259" key="19">
    <source>
        <dbReference type="PROSITE" id="PS51194"/>
    </source>
</evidence>
<comment type="caution">
    <text evidence="21">The sequence shown here is derived from an EMBL/GenBank/DDBJ whole genome shotgun (WGS) entry which is preliminary data.</text>
</comment>
<dbReference type="PROSITE" id="PS01312">
    <property type="entry name" value="SECA"/>
    <property type="match status" value="1"/>
</dbReference>
<dbReference type="PANTHER" id="PTHR30612:SF0">
    <property type="entry name" value="CHLOROPLAST PROTEIN-TRANSPORTING ATPASE"/>
    <property type="match status" value="1"/>
</dbReference>
<proteinExistence type="inferred from homology"/>
<dbReference type="GO" id="GO:0005886">
    <property type="term" value="C:plasma membrane"/>
    <property type="evidence" value="ECO:0007669"/>
    <property type="project" value="UniProtKB-SubCell"/>
</dbReference>
<keyword evidence="5 15" id="KW-1003">Cell membrane</keyword>
<dbReference type="Gene3D" id="3.90.1440.10">
    <property type="entry name" value="SecA, preprotein cross-linking domain"/>
    <property type="match status" value="1"/>
</dbReference>
<dbReference type="PROSITE" id="PS51194">
    <property type="entry name" value="HELICASE_CTER"/>
    <property type="match status" value="1"/>
</dbReference>
<dbReference type="SMART" id="SM00958">
    <property type="entry name" value="SecA_PP_bind"/>
    <property type="match status" value="1"/>
</dbReference>
<dbReference type="GO" id="GO:0006605">
    <property type="term" value="P:protein targeting"/>
    <property type="evidence" value="ECO:0007669"/>
    <property type="project" value="UniProtKB-UniRule"/>
</dbReference>
<dbReference type="PRINTS" id="PR00906">
    <property type="entry name" value="SECA"/>
</dbReference>
<evidence type="ECO:0000256" key="4">
    <source>
        <dbReference type="ARBA" id="ARBA00022448"/>
    </source>
</evidence>
<evidence type="ECO:0000256" key="5">
    <source>
        <dbReference type="ARBA" id="ARBA00022475"/>
    </source>
</evidence>
<feature type="domain" description="SecA family profile" evidence="20">
    <location>
        <begin position="1"/>
        <end position="604"/>
    </location>
</feature>
<comment type="cofactor">
    <cofactor evidence="1">
        <name>Zn(2+)</name>
        <dbReference type="ChEBI" id="CHEBI:29105"/>
    </cofactor>
</comment>
<accession>A0A2G9XD14</accession>
<evidence type="ECO:0000313" key="22">
    <source>
        <dbReference type="Proteomes" id="UP000231388"/>
    </source>
</evidence>
<dbReference type="EMBL" id="PCQY01000001">
    <property type="protein sequence ID" value="PIP04888.1"/>
    <property type="molecule type" value="Genomic_DNA"/>
</dbReference>
<dbReference type="Gene3D" id="3.40.50.300">
    <property type="entry name" value="P-loop containing nucleotide triphosphate hydrolases"/>
    <property type="match status" value="3"/>
</dbReference>
<sequence length="807" mass="92115">MLKILSKYLDGNERLLNQLTPLVDKINSLENAYEKLSNSQIKEKTEEFKKIIKTASDTEKALNELLPEAYALVREAAKRTLKQRHFNEQILAGIVLYQGKIAEQKTGEGKTLTATLPLYLNSLTGKGCHLVTPNEYLSRHGAGWMGPVYNLLGVSVGVIAHNEDAFLYDPSFENTTFLDEYAKHLRPITKKQAYECDITYGTNDEFGFDYLRDNLVYETKDLAQRGHNFAIVDEVDSILIDEARTPLIISAPAQDPTKTYYQFAEIAQKLTPTVDYKVDEKYRTASLTELGISKIERIIGVSNLYESDFETVHHVENAIRARSLFNKDKDYVVKEGQIIIVDEFTGRLMPGRRWSEGLHQAVEAKEGVEIQKESRTFATISFQNFFRMYRKLSGMTGTAATEAEEFSKTYKLDVVVIPTNKPLARKDLPDVVYKTKTAKYRAIVKEIGQANNSGQPVLVGTTSIENNELLSSLLKRKNIKHELLNAKQHEREALIIAQAGRKDSVTIATNMAGRGVDIKLGGDPQNEKDFKEVLALGGLYVVGTERHESRRIDNQLRGRSGRQGEPGKSKFFVSLQDDLMRIFGGEQVEKIMDRFGMDENIPIEAGLVSKAIENSQKKVETLNFDRRKNLVDFDDVMNKHREVIYKLRQRFLWISHKEEDKEWFLERVSKHYGDVRNIFEQREQTLKNIWYEVIKRISLQVIDTYWMEHLDAMDSIREGIGLRAYGQKDPLVEYKQEGHKIFEKLVITVWNTIGDRATKVQIEQVPRNEKPPMQKQRAEGGGVKKVGRNDPCPCGSGKKYKLCHGRA</sequence>
<dbReference type="Pfam" id="PF07517">
    <property type="entry name" value="SecA_DEAD"/>
    <property type="match status" value="1"/>
</dbReference>
<keyword evidence="12 15" id="KW-1278">Translocase</keyword>
<dbReference type="SUPFAM" id="SSF52540">
    <property type="entry name" value="P-loop containing nucleoside triphosphate hydrolases"/>
    <property type="match status" value="2"/>
</dbReference>
<evidence type="ECO:0000259" key="18">
    <source>
        <dbReference type="PROSITE" id="PS51192"/>
    </source>
</evidence>
<dbReference type="InterPro" id="IPR036670">
    <property type="entry name" value="SecA_X-link_sf"/>
</dbReference>
<dbReference type="FunFam" id="3.40.50.300:FF:000113">
    <property type="entry name" value="Preprotein translocase subunit SecA"/>
    <property type="match status" value="1"/>
</dbReference>